<evidence type="ECO:0000256" key="4">
    <source>
        <dbReference type="SAM" id="MobiDB-lite"/>
    </source>
</evidence>
<feature type="region of interest" description="Disordered" evidence="4">
    <location>
        <begin position="1"/>
        <end position="38"/>
    </location>
</feature>
<evidence type="ECO:0000313" key="6">
    <source>
        <dbReference type="Proteomes" id="UP001515480"/>
    </source>
</evidence>
<feature type="repeat" description="ANK" evidence="3">
    <location>
        <begin position="140"/>
        <end position="172"/>
    </location>
</feature>
<accession>A0AB34JFX0</accession>
<evidence type="ECO:0000256" key="1">
    <source>
        <dbReference type="ARBA" id="ARBA00022737"/>
    </source>
</evidence>
<dbReference type="SUPFAM" id="SSF48403">
    <property type="entry name" value="Ankyrin repeat"/>
    <property type="match status" value="1"/>
</dbReference>
<gene>
    <name evidence="5" type="ORF">AB1Y20_023283</name>
</gene>
<dbReference type="PROSITE" id="PS50297">
    <property type="entry name" value="ANK_REP_REGION"/>
    <property type="match status" value="2"/>
</dbReference>
<dbReference type="Proteomes" id="UP001515480">
    <property type="component" value="Unassembled WGS sequence"/>
</dbReference>
<dbReference type="PANTHER" id="PTHR24189">
    <property type="entry name" value="MYOTROPHIN"/>
    <property type="match status" value="1"/>
</dbReference>
<feature type="repeat" description="ANK" evidence="3">
    <location>
        <begin position="173"/>
        <end position="205"/>
    </location>
</feature>
<dbReference type="EMBL" id="JBGBPQ010000009">
    <property type="protein sequence ID" value="KAL1519775.1"/>
    <property type="molecule type" value="Genomic_DNA"/>
</dbReference>
<keyword evidence="6" id="KW-1185">Reference proteome</keyword>
<comment type="caution">
    <text evidence="5">The sequence shown here is derived from an EMBL/GenBank/DDBJ whole genome shotgun (WGS) entry which is preliminary data.</text>
</comment>
<dbReference type="AlphaFoldDB" id="A0AB34JFX0"/>
<name>A0AB34JFX0_PRYPA</name>
<dbReference type="PANTHER" id="PTHR24189:SF50">
    <property type="entry name" value="ANKYRIN REPEAT AND SOCS BOX PROTEIN 2"/>
    <property type="match status" value="1"/>
</dbReference>
<dbReference type="SMART" id="SM00248">
    <property type="entry name" value="ANK"/>
    <property type="match status" value="5"/>
</dbReference>
<dbReference type="Gene3D" id="1.25.40.20">
    <property type="entry name" value="Ankyrin repeat-containing domain"/>
    <property type="match status" value="2"/>
</dbReference>
<dbReference type="InterPro" id="IPR036770">
    <property type="entry name" value="Ankyrin_rpt-contain_sf"/>
</dbReference>
<feature type="compositionally biased region" description="Low complexity" evidence="4">
    <location>
        <begin position="7"/>
        <end position="38"/>
    </location>
</feature>
<keyword evidence="2 3" id="KW-0040">ANK repeat</keyword>
<sequence>MSAVDGEAASEQPHAAASSPSAEATRAPQEAPAAAPTELTTESLIASIAQLSDDISGKLEQASELVLRGTDANGATIGHWAALQGMQDVLALLHSKGVPLDLPIATSGMQPLHWACAKGQLQAVRFLVSTGCDINAAETKGQTPLMLAAQGEFGLLLHWLIQHGANLTAADNCGDTALHWAAYKNSRHCLAVLIEHGLKPEDPDSYGSTALHLAVGTGALHAVNVMLCHPTASAMLAHKDAKGRTPAMLAEERGSAELKALLEAPEPLTSFHRWFLNMSASVTGMTFGTMSRLIELTTDGADSTPRWFAKKFLCSDGATVMEREMRPTPPPA</sequence>
<dbReference type="PROSITE" id="PS50088">
    <property type="entry name" value="ANK_REPEAT"/>
    <property type="match status" value="3"/>
</dbReference>
<reference evidence="5 6" key="1">
    <citation type="journal article" date="2024" name="Science">
        <title>Giant polyketide synthase enzymes in the biosynthesis of giant marine polyether toxins.</title>
        <authorList>
            <person name="Fallon T.R."/>
            <person name="Shende V.V."/>
            <person name="Wierzbicki I.H."/>
            <person name="Pendleton A.L."/>
            <person name="Watervoot N.F."/>
            <person name="Auber R.P."/>
            <person name="Gonzalez D.J."/>
            <person name="Wisecaver J.H."/>
            <person name="Moore B.S."/>
        </authorList>
    </citation>
    <scope>NUCLEOTIDE SEQUENCE [LARGE SCALE GENOMIC DNA]</scope>
    <source>
        <strain evidence="5 6">12B1</strain>
    </source>
</reference>
<evidence type="ECO:0000313" key="5">
    <source>
        <dbReference type="EMBL" id="KAL1519775.1"/>
    </source>
</evidence>
<dbReference type="InterPro" id="IPR002110">
    <property type="entry name" value="Ankyrin_rpt"/>
</dbReference>
<proteinExistence type="predicted"/>
<evidence type="ECO:0000256" key="3">
    <source>
        <dbReference type="PROSITE-ProRule" id="PRU00023"/>
    </source>
</evidence>
<keyword evidence="1" id="KW-0677">Repeat</keyword>
<organism evidence="5 6">
    <name type="scientific">Prymnesium parvum</name>
    <name type="common">Toxic golden alga</name>
    <dbReference type="NCBI Taxonomy" id="97485"/>
    <lineage>
        <taxon>Eukaryota</taxon>
        <taxon>Haptista</taxon>
        <taxon>Haptophyta</taxon>
        <taxon>Prymnesiophyceae</taxon>
        <taxon>Prymnesiales</taxon>
        <taxon>Prymnesiaceae</taxon>
        <taxon>Prymnesium</taxon>
    </lineage>
</organism>
<dbReference type="Pfam" id="PF12796">
    <property type="entry name" value="Ank_2"/>
    <property type="match status" value="2"/>
</dbReference>
<evidence type="ECO:0008006" key="7">
    <source>
        <dbReference type="Google" id="ProtNLM"/>
    </source>
</evidence>
<dbReference type="InterPro" id="IPR050745">
    <property type="entry name" value="Multifunctional_regulatory"/>
</dbReference>
<feature type="repeat" description="ANK" evidence="3">
    <location>
        <begin position="107"/>
        <end position="139"/>
    </location>
</feature>
<protein>
    <recommendedName>
        <fullName evidence="7">Palmitoyltransferase</fullName>
    </recommendedName>
</protein>
<evidence type="ECO:0000256" key="2">
    <source>
        <dbReference type="ARBA" id="ARBA00023043"/>
    </source>
</evidence>